<keyword evidence="3" id="KW-1185">Reference proteome</keyword>
<feature type="compositionally biased region" description="Low complexity" evidence="1">
    <location>
        <begin position="35"/>
        <end position="47"/>
    </location>
</feature>
<accession>A0AAV3RT39</accession>
<dbReference type="EMBL" id="BAABME010011241">
    <property type="protein sequence ID" value="GAA0183452.1"/>
    <property type="molecule type" value="Genomic_DNA"/>
</dbReference>
<feature type="region of interest" description="Disordered" evidence="1">
    <location>
        <begin position="24"/>
        <end position="82"/>
    </location>
</feature>
<protein>
    <submittedName>
        <fullName evidence="2">Uncharacterized protein</fullName>
    </submittedName>
</protein>
<comment type="caution">
    <text evidence="2">The sequence shown here is derived from an EMBL/GenBank/DDBJ whole genome shotgun (WGS) entry which is preliminary data.</text>
</comment>
<gene>
    <name evidence="2" type="ORF">LIER_30860</name>
</gene>
<evidence type="ECO:0000256" key="1">
    <source>
        <dbReference type="SAM" id="MobiDB-lite"/>
    </source>
</evidence>
<reference evidence="2 3" key="1">
    <citation type="submission" date="2024-01" db="EMBL/GenBank/DDBJ databases">
        <title>The complete chloroplast genome sequence of Lithospermum erythrorhizon: insights into the phylogenetic relationship among Boraginaceae species and the maternal lineages of purple gromwells.</title>
        <authorList>
            <person name="Okada T."/>
            <person name="Watanabe K."/>
        </authorList>
    </citation>
    <scope>NUCLEOTIDE SEQUENCE [LARGE SCALE GENOMIC DNA]</scope>
</reference>
<evidence type="ECO:0000313" key="2">
    <source>
        <dbReference type="EMBL" id="GAA0183452.1"/>
    </source>
</evidence>
<sequence length="162" mass="18428">MVILEEPNLTKKAQQFQSSASLMVKSAMDQSMDHQAQQVTQPSTQQPRNWGRQAPCLGRSGPRNNSYGRRPNRRPYSPANTPVWPSYQQPNCQWPWNPPPCPYPTNTWARPSVPVQQRGSFRNAMPDLLGHRPQCYSKNEAYSATNIDFRPYLSGLGLVYGH</sequence>
<name>A0AAV3RT39_LITER</name>
<dbReference type="Proteomes" id="UP001454036">
    <property type="component" value="Unassembled WGS sequence"/>
</dbReference>
<proteinExistence type="predicted"/>
<dbReference type="AlphaFoldDB" id="A0AAV3RT39"/>
<organism evidence="2 3">
    <name type="scientific">Lithospermum erythrorhizon</name>
    <name type="common">Purple gromwell</name>
    <name type="synonym">Lithospermum officinale var. erythrorhizon</name>
    <dbReference type="NCBI Taxonomy" id="34254"/>
    <lineage>
        <taxon>Eukaryota</taxon>
        <taxon>Viridiplantae</taxon>
        <taxon>Streptophyta</taxon>
        <taxon>Embryophyta</taxon>
        <taxon>Tracheophyta</taxon>
        <taxon>Spermatophyta</taxon>
        <taxon>Magnoliopsida</taxon>
        <taxon>eudicotyledons</taxon>
        <taxon>Gunneridae</taxon>
        <taxon>Pentapetalae</taxon>
        <taxon>asterids</taxon>
        <taxon>lamiids</taxon>
        <taxon>Boraginales</taxon>
        <taxon>Boraginaceae</taxon>
        <taxon>Boraginoideae</taxon>
        <taxon>Lithospermeae</taxon>
        <taxon>Lithospermum</taxon>
    </lineage>
</organism>
<evidence type="ECO:0000313" key="3">
    <source>
        <dbReference type="Proteomes" id="UP001454036"/>
    </source>
</evidence>